<feature type="domain" description="PDZ" evidence="2">
    <location>
        <begin position="28"/>
        <end position="67"/>
    </location>
</feature>
<dbReference type="Pfam" id="PF04459">
    <property type="entry name" value="DUF512"/>
    <property type="match status" value="1"/>
</dbReference>
<protein>
    <submittedName>
        <fullName evidence="4">Possible Fe-S oxidoreductase</fullName>
    </submittedName>
</protein>
<gene>
    <name evidence="4" type="ordered locus">PMM0098</name>
</gene>
<evidence type="ECO:0000313" key="5">
    <source>
        <dbReference type="Proteomes" id="UP000001026"/>
    </source>
</evidence>
<dbReference type="eggNOG" id="COG1625">
    <property type="taxonomic scope" value="Bacteria"/>
</dbReference>
<feature type="domain" description="Putative radical SAM N-terminal" evidence="3">
    <location>
        <begin position="89"/>
        <end position="234"/>
    </location>
</feature>
<dbReference type="SUPFAM" id="SSF50156">
    <property type="entry name" value="PDZ domain-like"/>
    <property type="match status" value="1"/>
</dbReference>
<evidence type="ECO:0000313" key="4">
    <source>
        <dbReference type="EMBL" id="CAE18557.1"/>
    </source>
</evidence>
<dbReference type="RefSeq" id="WP_011131736.1">
    <property type="nucleotide sequence ID" value="NC_005072.1"/>
</dbReference>
<evidence type="ECO:0000259" key="3">
    <source>
        <dbReference type="Pfam" id="PF19238"/>
    </source>
</evidence>
<dbReference type="InterPro" id="IPR041489">
    <property type="entry name" value="PDZ_6"/>
</dbReference>
<proteinExistence type="predicted"/>
<dbReference type="InterPro" id="IPR007549">
    <property type="entry name" value="DUF512"/>
</dbReference>
<dbReference type="SUPFAM" id="SSF102114">
    <property type="entry name" value="Radical SAM enzymes"/>
    <property type="match status" value="1"/>
</dbReference>
<dbReference type="InterPro" id="IPR017673">
    <property type="entry name" value="CHP03279_fam"/>
</dbReference>
<reference evidence="4 5" key="1">
    <citation type="journal article" date="2003" name="Nature">
        <title>Genome divergence in two Prochlorococcus ecotypes reflects oceanic niche differentiation.</title>
        <authorList>
            <person name="Rocap G."/>
            <person name="Larimer F.W."/>
            <person name="Lamerdin J.E."/>
            <person name="Malfatti S."/>
            <person name="Chain P."/>
            <person name="Ahlgren N.A."/>
            <person name="Arellano A."/>
            <person name="Coleman M."/>
            <person name="Hauser L."/>
            <person name="Hess W.R."/>
            <person name="Johnson Z.I."/>
            <person name="Land M.L."/>
            <person name="Lindell D."/>
            <person name="Post A.F."/>
            <person name="Regala W."/>
            <person name="Shah M."/>
            <person name="Shaw S.L."/>
            <person name="Steglich C."/>
            <person name="Sullivan M.B."/>
            <person name="Ting C.S."/>
            <person name="Tolonen A."/>
            <person name="Webb E.A."/>
            <person name="Zinser E.R."/>
            <person name="Chisholm S.W."/>
        </authorList>
    </citation>
    <scope>NUCLEOTIDE SEQUENCE [LARGE SCALE GENOMIC DNA]</scope>
    <source>
        <strain evidence="5">CCMP1986 / NIES-2087 / MED4</strain>
    </source>
</reference>
<dbReference type="InterPro" id="IPR045375">
    <property type="entry name" value="Put_radical_SAM-like_N"/>
</dbReference>
<dbReference type="InterPro" id="IPR013785">
    <property type="entry name" value="Aldolase_TIM"/>
</dbReference>
<dbReference type="EMBL" id="BX548174">
    <property type="protein sequence ID" value="CAE18557.1"/>
    <property type="molecule type" value="Genomic_DNA"/>
</dbReference>
<accession>Q7V3H7</accession>
<dbReference type="AlphaFoldDB" id="Q7V3H7"/>
<feature type="domain" description="DUF512" evidence="1">
    <location>
        <begin position="246"/>
        <end position="448"/>
    </location>
</feature>
<dbReference type="Gene3D" id="2.30.42.10">
    <property type="match status" value="1"/>
</dbReference>
<dbReference type="Gene3D" id="3.20.20.70">
    <property type="entry name" value="Aldolase class I"/>
    <property type="match status" value="1"/>
</dbReference>
<dbReference type="OrthoDB" id="9774724at2"/>
<dbReference type="STRING" id="59919.PMM0098"/>
<evidence type="ECO:0000259" key="2">
    <source>
        <dbReference type="Pfam" id="PF17820"/>
    </source>
</evidence>
<dbReference type="NCBIfam" id="TIGR03279">
    <property type="entry name" value="cyano_FeS_chp"/>
    <property type="match status" value="1"/>
</dbReference>
<name>Q7V3H7_PROMP</name>
<evidence type="ECO:0000259" key="1">
    <source>
        <dbReference type="Pfam" id="PF04459"/>
    </source>
</evidence>
<dbReference type="Pfam" id="PF17820">
    <property type="entry name" value="PDZ_6"/>
    <property type="match status" value="1"/>
</dbReference>
<sequence length="470" mass="53697">MWKEINYKEDSNDLLIPNINYQINPAEIESIENNSIAEEIGFESGDSIISINGKKPRDLIDYQILISEEILDISVLDKNKKIHNISIEKDQDDNLGINFKDALFDSIKQCNNKCPFCFIDQQPNGKRKSLYVKDDDYRLSFLYGSYLTLTNLNKDDWNRISTQKLSPLFISIHATDPKTREKLLKNKKASQILEQIEWLEQNSIQIHAQIVVCPEINDGKILEKSIYDLAKFHKKSFKTVLSTAIVPVGLTKFRPENDGLIAISKKYARKIIQQVEKFQTSLQKSIGTRFCWLADEWYLIAGLKLPSYKTYENMPQESNGVGSIRSFLKTLETKTKSLPEKIDKQRKVSWVVGKLVYEALLPTVKKLNKIDGLRINLYGLPSVYWGQDQVVTGLLTGEDLIIGLQNKDLGESIFIPSIMLKLNSDLFLDDKNITEVSNKLKTNIHVLDDTNDIISNLIGLSKTKEIPNYA</sequence>
<dbReference type="InterPro" id="IPR036034">
    <property type="entry name" value="PDZ_sf"/>
</dbReference>
<dbReference type="Proteomes" id="UP000001026">
    <property type="component" value="Chromosome"/>
</dbReference>
<dbReference type="InterPro" id="IPR058240">
    <property type="entry name" value="rSAM_sf"/>
</dbReference>
<dbReference type="HOGENOM" id="CLU_037396_0_0_3"/>
<organism evidence="4 5">
    <name type="scientific">Prochlorococcus marinus subsp. pastoris (strain CCMP1986 / NIES-2087 / MED4)</name>
    <dbReference type="NCBI Taxonomy" id="59919"/>
    <lineage>
        <taxon>Bacteria</taxon>
        <taxon>Bacillati</taxon>
        <taxon>Cyanobacteriota</taxon>
        <taxon>Cyanophyceae</taxon>
        <taxon>Synechococcales</taxon>
        <taxon>Prochlorococcaceae</taxon>
        <taxon>Prochlorococcus</taxon>
    </lineage>
</organism>
<dbReference type="Pfam" id="PF19238">
    <property type="entry name" value="Radical_SAM_2"/>
    <property type="match status" value="1"/>
</dbReference>
<dbReference type="KEGG" id="pmm:PMM0098"/>